<keyword evidence="4" id="KW-0808">Transferase</keyword>
<name>A0A0F9W2E8_9ZZZZ</name>
<sequence>MHSLLKRQIRKYLPSDLESNPELDKFLEAIEKSYENYDDKFSMLHRASTISSDELFEANKKLQKEAEQQKNILNSLENAIRSLTDSLNEEQLFGQKIQNEFNAEDLAGYISNLASQFSKMTVEKDKLLISLENQNESLNNYAQMVSHDLKSPIRNINALMSWIMQDEKDKFSNTSKENCSLVSQNLAKMDKLISGILSHATLGETEEFKVSFGLIDSLKDIERTIYVPDNITFEYPVELPQMVFEKARLEQLFMNLFTNAITATENVGKGIIKIGYEPDDVYWKFSVSDNGKGIAVKHQKGIFEMFKKLETANNATGIGLAIVKKIAVLYEGDVWLESEENVGTTFFITLKKNS</sequence>
<reference evidence="8" key="1">
    <citation type="journal article" date="2015" name="Nature">
        <title>Complex archaea that bridge the gap between prokaryotes and eukaryotes.</title>
        <authorList>
            <person name="Spang A."/>
            <person name="Saw J.H."/>
            <person name="Jorgensen S.L."/>
            <person name="Zaremba-Niedzwiedzka K."/>
            <person name="Martijn J."/>
            <person name="Lind A.E."/>
            <person name="van Eijk R."/>
            <person name="Schleper C."/>
            <person name="Guy L."/>
            <person name="Ettema T.J."/>
        </authorList>
    </citation>
    <scope>NUCLEOTIDE SEQUENCE</scope>
</reference>
<evidence type="ECO:0000256" key="5">
    <source>
        <dbReference type="ARBA" id="ARBA00022777"/>
    </source>
</evidence>
<organism evidence="8">
    <name type="scientific">marine sediment metagenome</name>
    <dbReference type="NCBI Taxonomy" id="412755"/>
    <lineage>
        <taxon>unclassified sequences</taxon>
        <taxon>metagenomes</taxon>
        <taxon>ecological metagenomes</taxon>
    </lineage>
</organism>
<evidence type="ECO:0000256" key="3">
    <source>
        <dbReference type="ARBA" id="ARBA00022553"/>
    </source>
</evidence>
<dbReference type="GO" id="GO:0000156">
    <property type="term" value="F:phosphorelay response regulator activity"/>
    <property type="evidence" value="ECO:0007669"/>
    <property type="project" value="TreeGrafter"/>
</dbReference>
<dbReference type="CDD" id="cd00082">
    <property type="entry name" value="HisKA"/>
    <property type="match status" value="1"/>
</dbReference>
<dbReference type="Gene3D" id="3.30.565.10">
    <property type="entry name" value="Histidine kinase-like ATPase, C-terminal domain"/>
    <property type="match status" value="1"/>
</dbReference>
<accession>A0A0F9W2E8</accession>
<dbReference type="InterPro" id="IPR036890">
    <property type="entry name" value="HATPase_C_sf"/>
</dbReference>
<feature type="domain" description="Histidine kinase" evidence="7">
    <location>
        <begin position="144"/>
        <end position="354"/>
    </location>
</feature>
<dbReference type="Pfam" id="PF02518">
    <property type="entry name" value="HATPase_c"/>
    <property type="match status" value="1"/>
</dbReference>
<comment type="catalytic activity">
    <reaction evidence="1">
        <text>ATP + protein L-histidine = ADP + protein N-phospho-L-histidine.</text>
        <dbReference type="EC" id="2.7.13.3"/>
    </reaction>
</comment>
<dbReference type="InterPro" id="IPR005467">
    <property type="entry name" value="His_kinase_dom"/>
</dbReference>
<dbReference type="InterPro" id="IPR004358">
    <property type="entry name" value="Sig_transdc_His_kin-like_C"/>
</dbReference>
<evidence type="ECO:0000256" key="6">
    <source>
        <dbReference type="SAM" id="Coils"/>
    </source>
</evidence>
<gene>
    <name evidence="8" type="ORF">LCGC14_0068180</name>
</gene>
<dbReference type="InterPro" id="IPR050351">
    <property type="entry name" value="BphY/WalK/GraS-like"/>
</dbReference>
<dbReference type="SUPFAM" id="SSF47384">
    <property type="entry name" value="Homodimeric domain of signal transducing histidine kinase"/>
    <property type="match status" value="1"/>
</dbReference>
<dbReference type="SMART" id="SM00387">
    <property type="entry name" value="HATPase_c"/>
    <property type="match status" value="1"/>
</dbReference>
<dbReference type="PRINTS" id="PR00344">
    <property type="entry name" value="BCTRLSENSOR"/>
</dbReference>
<dbReference type="GO" id="GO:0030295">
    <property type="term" value="F:protein kinase activator activity"/>
    <property type="evidence" value="ECO:0007669"/>
    <property type="project" value="TreeGrafter"/>
</dbReference>
<dbReference type="Gene3D" id="1.10.287.130">
    <property type="match status" value="1"/>
</dbReference>
<dbReference type="InterPro" id="IPR036097">
    <property type="entry name" value="HisK_dim/P_sf"/>
</dbReference>
<feature type="coiled-coil region" evidence="6">
    <location>
        <begin position="52"/>
        <end position="86"/>
    </location>
</feature>
<dbReference type="EMBL" id="LAZR01000016">
    <property type="protein sequence ID" value="KKO06398.1"/>
    <property type="molecule type" value="Genomic_DNA"/>
</dbReference>
<evidence type="ECO:0000259" key="7">
    <source>
        <dbReference type="PROSITE" id="PS50109"/>
    </source>
</evidence>
<dbReference type="PANTHER" id="PTHR42878">
    <property type="entry name" value="TWO-COMPONENT HISTIDINE KINASE"/>
    <property type="match status" value="1"/>
</dbReference>
<dbReference type="InterPro" id="IPR003594">
    <property type="entry name" value="HATPase_dom"/>
</dbReference>
<keyword evidence="6" id="KW-0175">Coiled coil</keyword>
<keyword evidence="5" id="KW-0418">Kinase</keyword>
<proteinExistence type="predicted"/>
<dbReference type="EC" id="2.7.13.3" evidence="2"/>
<keyword evidence="3" id="KW-0597">Phosphoprotein</keyword>
<dbReference type="PROSITE" id="PS50109">
    <property type="entry name" value="HIS_KIN"/>
    <property type="match status" value="1"/>
</dbReference>
<comment type="caution">
    <text evidence="8">The sequence shown here is derived from an EMBL/GenBank/DDBJ whole genome shotgun (WGS) entry which is preliminary data.</text>
</comment>
<dbReference type="CDD" id="cd00075">
    <property type="entry name" value="HATPase"/>
    <property type="match status" value="1"/>
</dbReference>
<dbReference type="GO" id="GO:0007234">
    <property type="term" value="P:osmosensory signaling via phosphorelay pathway"/>
    <property type="evidence" value="ECO:0007669"/>
    <property type="project" value="TreeGrafter"/>
</dbReference>
<dbReference type="InterPro" id="IPR003661">
    <property type="entry name" value="HisK_dim/P_dom"/>
</dbReference>
<dbReference type="AlphaFoldDB" id="A0A0F9W2E8"/>
<evidence type="ECO:0000256" key="4">
    <source>
        <dbReference type="ARBA" id="ARBA00022679"/>
    </source>
</evidence>
<evidence type="ECO:0000256" key="1">
    <source>
        <dbReference type="ARBA" id="ARBA00000085"/>
    </source>
</evidence>
<dbReference type="PANTHER" id="PTHR42878:SF15">
    <property type="entry name" value="BACTERIOPHYTOCHROME"/>
    <property type="match status" value="1"/>
</dbReference>
<protein>
    <recommendedName>
        <fullName evidence="2">histidine kinase</fullName>
        <ecNumber evidence="2">2.7.13.3</ecNumber>
    </recommendedName>
</protein>
<evidence type="ECO:0000313" key="8">
    <source>
        <dbReference type="EMBL" id="KKO06398.1"/>
    </source>
</evidence>
<dbReference type="GO" id="GO:0000155">
    <property type="term" value="F:phosphorelay sensor kinase activity"/>
    <property type="evidence" value="ECO:0007669"/>
    <property type="project" value="InterPro"/>
</dbReference>
<evidence type="ECO:0000256" key="2">
    <source>
        <dbReference type="ARBA" id="ARBA00012438"/>
    </source>
</evidence>
<dbReference type="SUPFAM" id="SSF55874">
    <property type="entry name" value="ATPase domain of HSP90 chaperone/DNA topoisomerase II/histidine kinase"/>
    <property type="match status" value="1"/>
</dbReference>